<accession>A0A1F7XE06</accession>
<proteinExistence type="predicted"/>
<comment type="caution">
    <text evidence="2">The sequence shown here is derived from an EMBL/GenBank/DDBJ whole genome shotgun (WGS) entry which is preliminary data.</text>
</comment>
<protein>
    <recommendedName>
        <fullName evidence="1">Thymidylate kinase-like domain-containing protein</fullName>
    </recommendedName>
</protein>
<name>A0A1F7XE06_9BACT</name>
<dbReference type="Proteomes" id="UP000179013">
    <property type="component" value="Unassembled WGS sequence"/>
</dbReference>
<gene>
    <name evidence="2" type="ORF">A2V80_01690</name>
</gene>
<dbReference type="AlphaFoldDB" id="A0A1F7XE06"/>
<evidence type="ECO:0000313" key="3">
    <source>
        <dbReference type="Proteomes" id="UP000179013"/>
    </source>
</evidence>
<reference evidence="2 3" key="1">
    <citation type="journal article" date="2016" name="Nat. Commun.">
        <title>Thousands of microbial genomes shed light on interconnected biogeochemical processes in an aquifer system.</title>
        <authorList>
            <person name="Anantharaman K."/>
            <person name="Brown C.T."/>
            <person name="Hug L.A."/>
            <person name="Sharon I."/>
            <person name="Castelle C.J."/>
            <person name="Probst A.J."/>
            <person name="Thomas B.C."/>
            <person name="Singh A."/>
            <person name="Wilkins M.J."/>
            <person name="Karaoz U."/>
            <person name="Brodie E.L."/>
            <person name="Williams K.H."/>
            <person name="Hubbard S.S."/>
            <person name="Banfield J.F."/>
        </authorList>
    </citation>
    <scope>NUCLEOTIDE SEQUENCE [LARGE SCALE GENOMIC DNA]</scope>
</reference>
<dbReference type="Gene3D" id="3.40.50.300">
    <property type="entry name" value="P-loop containing nucleotide triphosphate hydrolases"/>
    <property type="match status" value="1"/>
</dbReference>
<evidence type="ECO:0000259" key="1">
    <source>
        <dbReference type="Pfam" id="PF02223"/>
    </source>
</evidence>
<dbReference type="EMBL" id="MGFU01000020">
    <property type="protein sequence ID" value="OGM12638.1"/>
    <property type="molecule type" value="Genomic_DNA"/>
</dbReference>
<feature type="domain" description="Thymidylate kinase-like" evidence="1">
    <location>
        <begin position="8"/>
        <end position="194"/>
    </location>
</feature>
<sequence length="234" mass="27621">MKMTIYGIEGLPGSGKTTLLKQLPRMQIIPEISKEVGGEENFPQIISDAKVKYGISLKSLRINQRFFIDKEVQRFERVFLKKCDLVIFDRTYISQITFEFALVKCLHLPKNILESTINTLAQEVMYKRLYFPDLVIHLQIPLKIAYEKVIKRDGKFFSDNLVEILSRRQQQQFFFHRTNAYDEILNNRNLNVLKVPYELNLNQKKKLLKNIKPAPKLYPEKFFKTMKTRLLSLT</sequence>
<dbReference type="Pfam" id="PF02223">
    <property type="entry name" value="Thymidylate_kin"/>
    <property type="match status" value="1"/>
</dbReference>
<dbReference type="SUPFAM" id="SSF52540">
    <property type="entry name" value="P-loop containing nucleoside triphosphate hydrolases"/>
    <property type="match status" value="1"/>
</dbReference>
<dbReference type="InterPro" id="IPR039430">
    <property type="entry name" value="Thymidylate_kin-like_dom"/>
</dbReference>
<dbReference type="InterPro" id="IPR027417">
    <property type="entry name" value="P-loop_NTPase"/>
</dbReference>
<evidence type="ECO:0000313" key="2">
    <source>
        <dbReference type="EMBL" id="OGM12638.1"/>
    </source>
</evidence>
<organism evidence="2 3">
    <name type="scientific">Candidatus Woesebacteria bacterium RBG_16_39_8b</name>
    <dbReference type="NCBI Taxonomy" id="1802482"/>
    <lineage>
        <taxon>Bacteria</taxon>
        <taxon>Candidatus Woeseibacteriota</taxon>
    </lineage>
</organism>